<keyword evidence="24" id="KW-1185">Reference proteome</keyword>
<evidence type="ECO:0000256" key="21">
    <source>
        <dbReference type="PROSITE-ProRule" id="PRU00409"/>
    </source>
</evidence>
<evidence type="ECO:0000256" key="14">
    <source>
        <dbReference type="ARBA" id="ARBA00022984"/>
    </source>
</evidence>
<dbReference type="EC" id="6.3.2.4" evidence="6 18"/>
<dbReference type="InterPro" id="IPR013815">
    <property type="entry name" value="ATP_grasp_subdomain_1"/>
</dbReference>
<protein>
    <recommendedName>
        <fullName evidence="6 18">D-alanine--D-alanine ligase</fullName>
        <ecNumber evidence="6 18">6.3.2.4</ecNumber>
    </recommendedName>
    <alternativeName>
        <fullName evidence="18">D-Ala-D-Ala ligase</fullName>
    </alternativeName>
    <alternativeName>
        <fullName evidence="18">D-alanylalanine synthetase</fullName>
    </alternativeName>
</protein>
<dbReference type="PROSITE" id="PS00844">
    <property type="entry name" value="DALA_DALA_LIGASE_2"/>
    <property type="match status" value="1"/>
</dbReference>
<feature type="binding site" evidence="20">
    <location>
        <position position="277"/>
    </location>
    <ligand>
        <name>Mg(2+)</name>
        <dbReference type="ChEBI" id="CHEBI:18420"/>
        <label>2</label>
    </ligand>
</feature>
<comment type="function">
    <text evidence="2 18">Cell wall formation.</text>
</comment>
<feature type="active site" evidence="19">
    <location>
        <position position="27"/>
    </location>
</feature>
<comment type="catalytic activity">
    <reaction evidence="17 18">
        <text>2 D-alanine + ATP = D-alanyl-D-alanine + ADP + phosphate + H(+)</text>
        <dbReference type="Rhea" id="RHEA:11224"/>
        <dbReference type="ChEBI" id="CHEBI:15378"/>
        <dbReference type="ChEBI" id="CHEBI:30616"/>
        <dbReference type="ChEBI" id="CHEBI:43474"/>
        <dbReference type="ChEBI" id="CHEBI:57416"/>
        <dbReference type="ChEBI" id="CHEBI:57822"/>
        <dbReference type="ChEBI" id="CHEBI:456216"/>
        <dbReference type="EC" id="6.3.2.4"/>
    </reaction>
</comment>
<keyword evidence="16 18" id="KW-0961">Cell wall biogenesis/degradation</keyword>
<dbReference type="Gene3D" id="3.40.50.20">
    <property type="match status" value="1"/>
</dbReference>
<keyword evidence="12 20" id="KW-0460">Magnesium</keyword>
<dbReference type="SUPFAM" id="SSF52440">
    <property type="entry name" value="PreATP-grasp domain"/>
    <property type="match status" value="1"/>
</dbReference>
<dbReference type="PROSITE" id="PS00843">
    <property type="entry name" value="DALA_DALA_LIGASE_1"/>
    <property type="match status" value="1"/>
</dbReference>
<dbReference type="NCBIfam" id="TIGR01205">
    <property type="entry name" value="D_ala_D_alaTIGR"/>
    <property type="match status" value="1"/>
</dbReference>
<proteinExistence type="inferred from homology"/>
<dbReference type="HOGENOM" id="CLU_039268_1_2_6"/>
<keyword evidence="15 20" id="KW-0464">Manganese</keyword>
<keyword evidence="7 18" id="KW-0963">Cytoplasm</keyword>
<dbReference type="InterPro" id="IPR016185">
    <property type="entry name" value="PreATP-grasp_dom_sf"/>
</dbReference>
<keyword evidence="8 18" id="KW-0436">Ligase</keyword>
<evidence type="ECO:0000256" key="17">
    <source>
        <dbReference type="ARBA" id="ARBA00047614"/>
    </source>
</evidence>
<evidence type="ECO:0000256" key="2">
    <source>
        <dbReference type="ARBA" id="ARBA00003921"/>
    </source>
</evidence>
<evidence type="ECO:0000256" key="10">
    <source>
        <dbReference type="ARBA" id="ARBA00022741"/>
    </source>
</evidence>
<dbReference type="HAMAP" id="MF_00047">
    <property type="entry name" value="Dala_Dala_lig"/>
    <property type="match status" value="1"/>
</dbReference>
<dbReference type="GO" id="GO:0008360">
    <property type="term" value="P:regulation of cell shape"/>
    <property type="evidence" value="ECO:0007669"/>
    <property type="project" value="UniProtKB-KW"/>
</dbReference>
<evidence type="ECO:0000256" key="20">
    <source>
        <dbReference type="PIRSR" id="PIRSR039102-3"/>
    </source>
</evidence>
<evidence type="ECO:0000256" key="5">
    <source>
        <dbReference type="ARBA" id="ARBA00010871"/>
    </source>
</evidence>
<evidence type="ECO:0000256" key="8">
    <source>
        <dbReference type="ARBA" id="ARBA00022598"/>
    </source>
</evidence>
<dbReference type="FunFam" id="3.30.470.20:FF:000008">
    <property type="entry name" value="D-alanine--D-alanine ligase"/>
    <property type="match status" value="1"/>
</dbReference>
<dbReference type="GO" id="GO:0008716">
    <property type="term" value="F:D-alanine-D-alanine ligase activity"/>
    <property type="evidence" value="ECO:0007669"/>
    <property type="project" value="UniProtKB-UniRule"/>
</dbReference>
<dbReference type="Pfam" id="PF01820">
    <property type="entry name" value="Dala_Dala_lig_N"/>
    <property type="match status" value="1"/>
</dbReference>
<evidence type="ECO:0000259" key="22">
    <source>
        <dbReference type="PROSITE" id="PS50975"/>
    </source>
</evidence>
<dbReference type="InterPro" id="IPR011127">
    <property type="entry name" value="Dala_Dala_lig_N"/>
</dbReference>
<sequence>MQSQIEAWRELLAGESIAVIYGGVSAEREISLRSGQAVLNALKHEGLSVAGYDVQTLDDLVHIAQNHTLVFMALHGRWGEDGQVQAVLQSLGVPFTGSGMAASALAMDKIRTKYVWQGAGLPTPHFQHISAKNLDDVDWLSIPLPAMVKASHEGSSIGLFKVNNLDELQSGVYKALTHDHEVLVEQWIAGREFTFAILGDTVLPAIELRTQHDFYDYDAKYVSGDTQYLCPADLKASQLVAFNALALRAFNILGASGIGRIDLMLDETQQPWLIELNTLPGMTDMSLVPKAAEVFGLSYGELCVAILGQALDAADLA</sequence>
<dbReference type="UniPathway" id="UPA00219"/>
<evidence type="ECO:0000313" key="24">
    <source>
        <dbReference type="Proteomes" id="UP000009232"/>
    </source>
</evidence>
<dbReference type="InterPro" id="IPR011095">
    <property type="entry name" value="Dala_Dala_lig_C"/>
</dbReference>
<dbReference type="SUPFAM" id="SSF56059">
    <property type="entry name" value="Glutathione synthetase ATP-binding domain-like"/>
    <property type="match status" value="1"/>
</dbReference>
<dbReference type="EMBL" id="CP002776">
    <property type="protein sequence ID" value="AEG30976.1"/>
    <property type="molecule type" value="Genomic_DNA"/>
</dbReference>
<evidence type="ECO:0000256" key="3">
    <source>
        <dbReference type="ARBA" id="ARBA00004496"/>
    </source>
</evidence>
<evidence type="ECO:0000313" key="23">
    <source>
        <dbReference type="EMBL" id="AEG30976.1"/>
    </source>
</evidence>
<feature type="binding site" evidence="20">
    <location>
        <position position="262"/>
    </location>
    <ligand>
        <name>Mg(2+)</name>
        <dbReference type="ChEBI" id="CHEBI:18420"/>
        <label>1</label>
    </ligand>
</feature>
<dbReference type="Pfam" id="PF07478">
    <property type="entry name" value="Dala_Dala_lig_C"/>
    <property type="match status" value="1"/>
</dbReference>
<dbReference type="Gene3D" id="3.30.1490.20">
    <property type="entry name" value="ATP-grasp fold, A domain"/>
    <property type="match status" value="1"/>
</dbReference>
<dbReference type="GO" id="GO:0009252">
    <property type="term" value="P:peptidoglycan biosynthetic process"/>
    <property type="evidence" value="ECO:0007669"/>
    <property type="project" value="UniProtKB-UniRule"/>
</dbReference>
<dbReference type="PANTHER" id="PTHR23132">
    <property type="entry name" value="D-ALANINE--D-ALANINE LIGASE"/>
    <property type="match status" value="1"/>
</dbReference>
<dbReference type="Gene3D" id="3.30.470.20">
    <property type="entry name" value="ATP-grasp fold, B domain"/>
    <property type="match status" value="1"/>
</dbReference>
<evidence type="ECO:0000256" key="6">
    <source>
        <dbReference type="ARBA" id="ARBA00012216"/>
    </source>
</evidence>
<comment type="cofactor">
    <cofactor evidence="20">
        <name>Mg(2+)</name>
        <dbReference type="ChEBI" id="CHEBI:18420"/>
    </cofactor>
    <cofactor evidence="20">
        <name>Mn(2+)</name>
        <dbReference type="ChEBI" id="CHEBI:29035"/>
    </cofactor>
    <text evidence="20">Binds 2 magnesium or manganese ions per subunit.</text>
</comment>
<dbReference type="OrthoDB" id="9813261at2"/>
<name>F6D9L9_THICA</name>
<dbReference type="GO" id="GO:0005737">
    <property type="term" value="C:cytoplasm"/>
    <property type="evidence" value="ECO:0007669"/>
    <property type="project" value="UniProtKB-SubCell"/>
</dbReference>
<dbReference type="GO" id="GO:0071555">
    <property type="term" value="P:cell wall organization"/>
    <property type="evidence" value="ECO:0007669"/>
    <property type="project" value="UniProtKB-KW"/>
</dbReference>
<comment type="cofactor">
    <cofactor evidence="1">
        <name>Mn(2+)</name>
        <dbReference type="ChEBI" id="CHEBI:29035"/>
    </cofactor>
</comment>
<keyword evidence="9 20" id="KW-0479">Metal-binding</keyword>
<dbReference type="AlphaFoldDB" id="F6D9L9"/>
<evidence type="ECO:0000256" key="13">
    <source>
        <dbReference type="ARBA" id="ARBA00022960"/>
    </source>
</evidence>
<feature type="active site" evidence="19">
    <location>
        <position position="286"/>
    </location>
</feature>
<evidence type="ECO:0000256" key="12">
    <source>
        <dbReference type="ARBA" id="ARBA00022842"/>
    </source>
</evidence>
<keyword evidence="11 21" id="KW-0067">ATP-binding</keyword>
<feature type="active site" evidence="19">
    <location>
        <position position="155"/>
    </location>
</feature>
<gene>
    <name evidence="18" type="primary">ddl</name>
    <name evidence="23" type="ordered locus">Thicy_0200</name>
</gene>
<accession>F6D9L9</accession>
<organism evidence="23 24">
    <name type="scientific">Thiomicrospira cyclica (strain DSM 14477 / JCM 11371 / ALM1)</name>
    <name type="common">Thioalkalimicrobium cyclicum</name>
    <dbReference type="NCBI Taxonomy" id="717773"/>
    <lineage>
        <taxon>Bacteria</taxon>
        <taxon>Pseudomonadati</taxon>
        <taxon>Pseudomonadota</taxon>
        <taxon>Gammaproteobacteria</taxon>
        <taxon>Thiotrichales</taxon>
        <taxon>Piscirickettsiaceae</taxon>
        <taxon>Thiomicrospira</taxon>
    </lineage>
</organism>
<keyword evidence="10 21" id="KW-0547">Nucleotide-binding</keyword>
<comment type="subcellular location">
    <subcellularLocation>
        <location evidence="3 18">Cytoplasm</location>
    </subcellularLocation>
</comment>
<dbReference type="PIRSF" id="PIRSF039102">
    <property type="entry name" value="Ddl/VanB"/>
    <property type="match status" value="1"/>
</dbReference>
<keyword evidence="13 18" id="KW-0133">Cell shape</keyword>
<dbReference type="InterPro" id="IPR000291">
    <property type="entry name" value="D-Ala_lig_Van_CS"/>
</dbReference>
<dbReference type="InterPro" id="IPR005905">
    <property type="entry name" value="D_ala_D_ala"/>
</dbReference>
<evidence type="ECO:0000256" key="9">
    <source>
        <dbReference type="ARBA" id="ARBA00022723"/>
    </source>
</evidence>
<evidence type="ECO:0000256" key="11">
    <source>
        <dbReference type="ARBA" id="ARBA00022840"/>
    </source>
</evidence>
<dbReference type="PANTHER" id="PTHR23132:SF23">
    <property type="entry name" value="D-ALANINE--D-ALANINE LIGASE B"/>
    <property type="match status" value="1"/>
</dbReference>
<dbReference type="STRING" id="717773.Thicy_0200"/>
<comment type="similarity">
    <text evidence="5 18">Belongs to the D-alanine--D-alanine ligase family.</text>
</comment>
<comment type="pathway">
    <text evidence="4 18">Cell wall biogenesis; peptidoglycan biosynthesis.</text>
</comment>
<evidence type="ECO:0000256" key="16">
    <source>
        <dbReference type="ARBA" id="ARBA00023316"/>
    </source>
</evidence>
<dbReference type="GO" id="GO:0046872">
    <property type="term" value="F:metal ion binding"/>
    <property type="evidence" value="ECO:0007669"/>
    <property type="project" value="UniProtKB-KW"/>
</dbReference>
<dbReference type="KEGG" id="tcy:Thicy_0200"/>
<dbReference type="NCBIfam" id="NF002378">
    <property type="entry name" value="PRK01372.1"/>
    <property type="match status" value="1"/>
</dbReference>
<dbReference type="PROSITE" id="PS50975">
    <property type="entry name" value="ATP_GRASP"/>
    <property type="match status" value="1"/>
</dbReference>
<dbReference type="Proteomes" id="UP000009232">
    <property type="component" value="Chromosome"/>
</dbReference>
<feature type="binding site" evidence="20">
    <location>
        <position position="275"/>
    </location>
    <ligand>
        <name>Mg(2+)</name>
        <dbReference type="ChEBI" id="CHEBI:18420"/>
        <label>2</label>
    </ligand>
</feature>
<evidence type="ECO:0000256" key="18">
    <source>
        <dbReference type="HAMAP-Rule" id="MF_00047"/>
    </source>
</evidence>
<dbReference type="InterPro" id="IPR011761">
    <property type="entry name" value="ATP-grasp"/>
</dbReference>
<reference evidence="23 24" key="1">
    <citation type="submission" date="2011-05" db="EMBL/GenBank/DDBJ databases">
        <title>Complete sequence of Thioalkalimicrobium cyclicum ALM1.</title>
        <authorList>
            <consortium name="US DOE Joint Genome Institute"/>
            <person name="Lucas S."/>
            <person name="Han J."/>
            <person name="Lapidus A."/>
            <person name="Cheng J.-F."/>
            <person name="Goodwin L."/>
            <person name="Pitluck S."/>
            <person name="Peters L."/>
            <person name="Mikhailova N."/>
            <person name="Davenport K."/>
            <person name="Han C."/>
            <person name="Tapia R."/>
            <person name="Land M."/>
            <person name="Hauser L."/>
            <person name="Kyrpides N."/>
            <person name="Ivanova N."/>
            <person name="Pagani I."/>
            <person name="Kappler U."/>
            <person name="Woyke T."/>
        </authorList>
    </citation>
    <scope>NUCLEOTIDE SEQUENCE [LARGE SCALE GENOMIC DNA]</scope>
    <source>
        <strain evidence="24">DSM 14477 / JCM 11371 / ALM1</strain>
    </source>
</reference>
<feature type="domain" description="ATP-grasp" evidence="22">
    <location>
        <begin position="113"/>
        <end position="308"/>
    </location>
</feature>
<evidence type="ECO:0000256" key="15">
    <source>
        <dbReference type="ARBA" id="ARBA00023211"/>
    </source>
</evidence>
<dbReference type="eggNOG" id="COG1181">
    <property type="taxonomic scope" value="Bacteria"/>
</dbReference>
<dbReference type="GO" id="GO:0005524">
    <property type="term" value="F:ATP binding"/>
    <property type="evidence" value="ECO:0007669"/>
    <property type="project" value="UniProtKB-UniRule"/>
</dbReference>
<evidence type="ECO:0000256" key="7">
    <source>
        <dbReference type="ARBA" id="ARBA00022490"/>
    </source>
</evidence>
<feature type="binding site" evidence="20">
    <location>
        <position position="275"/>
    </location>
    <ligand>
        <name>Mg(2+)</name>
        <dbReference type="ChEBI" id="CHEBI:18420"/>
        <label>1</label>
    </ligand>
</feature>
<keyword evidence="14 18" id="KW-0573">Peptidoglycan synthesis</keyword>
<evidence type="ECO:0000256" key="19">
    <source>
        <dbReference type="PIRSR" id="PIRSR039102-1"/>
    </source>
</evidence>
<evidence type="ECO:0000256" key="1">
    <source>
        <dbReference type="ARBA" id="ARBA00001936"/>
    </source>
</evidence>
<evidence type="ECO:0000256" key="4">
    <source>
        <dbReference type="ARBA" id="ARBA00004752"/>
    </source>
</evidence>